<keyword evidence="2" id="KW-0808">Transferase</keyword>
<organism evidence="2 3">
    <name type="scientific">Frankliniella fusca</name>
    <dbReference type="NCBI Taxonomy" id="407009"/>
    <lineage>
        <taxon>Eukaryota</taxon>
        <taxon>Metazoa</taxon>
        <taxon>Ecdysozoa</taxon>
        <taxon>Arthropoda</taxon>
        <taxon>Hexapoda</taxon>
        <taxon>Insecta</taxon>
        <taxon>Pterygota</taxon>
        <taxon>Neoptera</taxon>
        <taxon>Paraneoptera</taxon>
        <taxon>Thysanoptera</taxon>
        <taxon>Terebrantia</taxon>
        <taxon>Thripoidea</taxon>
        <taxon>Thripidae</taxon>
        <taxon>Frankliniella</taxon>
    </lineage>
</organism>
<accession>A0AAE1HEC8</accession>
<protein>
    <submittedName>
        <fullName evidence="2">27-O-demethylrifamycin SV methyltransferase</fullName>
    </submittedName>
</protein>
<evidence type="ECO:0000313" key="2">
    <source>
        <dbReference type="EMBL" id="KAK3919734.1"/>
    </source>
</evidence>
<keyword evidence="2" id="KW-0489">Methyltransferase</keyword>
<reference evidence="2" key="1">
    <citation type="submission" date="2021-07" db="EMBL/GenBank/DDBJ databases">
        <authorList>
            <person name="Catto M.A."/>
            <person name="Jacobson A."/>
            <person name="Kennedy G."/>
            <person name="Labadie P."/>
            <person name="Hunt B.G."/>
            <person name="Srinivasan R."/>
        </authorList>
    </citation>
    <scope>NUCLEOTIDE SEQUENCE</scope>
    <source>
        <strain evidence="2">PL_HMW_Pooled</strain>
        <tissue evidence="2">Head</tissue>
    </source>
</reference>
<dbReference type="GO" id="GO:0008168">
    <property type="term" value="F:methyltransferase activity"/>
    <property type="evidence" value="ECO:0007669"/>
    <property type="project" value="UniProtKB-KW"/>
</dbReference>
<comment type="caution">
    <text evidence="2">The sequence shown here is derived from an EMBL/GenBank/DDBJ whole genome shotgun (WGS) entry which is preliminary data.</text>
</comment>
<sequence length="255" mass="28326">MPKLIPIEIPEEEQETSEEEENLSEFVLDLPDHYFDLRASTIGQHQRDARQGLLRQATRMTRNTERNFPGPSIGDTVAVPTADPDRARGDSRNVMAVVTEVLDNGLYRVGNEHGVLGRALSRNQFTVSKHRFLDVKNVQRDKELTTRSIATTSSITGGKKMFGTSNALIRVVNISLSDILAIFSASGRQKFLACVSRGTKLEPDYCLVMQPTPGDEGLVLESDPSCLLNPYPSPNPWTAKEKRDGALQQARHLCH</sequence>
<proteinExistence type="predicted"/>
<name>A0AAE1HEC8_9NEOP</name>
<evidence type="ECO:0000256" key="1">
    <source>
        <dbReference type="SAM" id="MobiDB-lite"/>
    </source>
</evidence>
<evidence type="ECO:0000313" key="3">
    <source>
        <dbReference type="Proteomes" id="UP001219518"/>
    </source>
</evidence>
<keyword evidence="3" id="KW-1185">Reference proteome</keyword>
<feature type="region of interest" description="Disordered" evidence="1">
    <location>
        <begin position="1"/>
        <end position="20"/>
    </location>
</feature>
<gene>
    <name evidence="2" type="ORF">KUF71_008861</name>
</gene>
<dbReference type="AlphaFoldDB" id="A0AAE1HEC8"/>
<dbReference type="GO" id="GO:0032259">
    <property type="term" value="P:methylation"/>
    <property type="evidence" value="ECO:0007669"/>
    <property type="project" value="UniProtKB-KW"/>
</dbReference>
<reference evidence="2" key="2">
    <citation type="journal article" date="2023" name="BMC Genomics">
        <title>Pest status, molecular evolution, and epigenetic factors derived from the genome assembly of Frankliniella fusca, a thysanopteran phytovirus vector.</title>
        <authorList>
            <person name="Catto M.A."/>
            <person name="Labadie P.E."/>
            <person name="Jacobson A.L."/>
            <person name="Kennedy G.G."/>
            <person name="Srinivasan R."/>
            <person name="Hunt B.G."/>
        </authorList>
    </citation>
    <scope>NUCLEOTIDE SEQUENCE</scope>
    <source>
        <strain evidence="2">PL_HMW_Pooled</strain>
    </source>
</reference>
<dbReference type="Proteomes" id="UP001219518">
    <property type="component" value="Unassembled WGS sequence"/>
</dbReference>
<dbReference type="EMBL" id="JAHWGI010000981">
    <property type="protein sequence ID" value="KAK3919734.1"/>
    <property type="molecule type" value="Genomic_DNA"/>
</dbReference>
<feature type="compositionally biased region" description="Acidic residues" evidence="1">
    <location>
        <begin position="9"/>
        <end position="20"/>
    </location>
</feature>